<feature type="domain" description="Glucosamine/galactosamine-6-phosphate isomerase" evidence="9">
    <location>
        <begin position="12"/>
        <end position="237"/>
    </location>
</feature>
<dbReference type="EC" id="3.1.1.31" evidence="5 8"/>
<evidence type="ECO:0000256" key="3">
    <source>
        <dbReference type="ARBA" id="ARBA00004961"/>
    </source>
</evidence>
<accession>A0A831X2B4</accession>
<dbReference type="InterPro" id="IPR039104">
    <property type="entry name" value="6PGL"/>
</dbReference>
<evidence type="ECO:0000259" key="9">
    <source>
        <dbReference type="Pfam" id="PF01182"/>
    </source>
</evidence>
<dbReference type="PANTHER" id="PTHR11054">
    <property type="entry name" value="6-PHOSPHOGLUCONOLACTONASE"/>
    <property type="match status" value="1"/>
</dbReference>
<dbReference type="GO" id="GO:0006098">
    <property type="term" value="P:pentose-phosphate shunt"/>
    <property type="evidence" value="ECO:0007669"/>
    <property type="project" value="UniProtKB-UniPathway"/>
</dbReference>
<proteinExistence type="inferred from homology"/>
<organism evidence="10">
    <name type="scientific">Thermorudis peleae</name>
    <dbReference type="NCBI Taxonomy" id="1382356"/>
    <lineage>
        <taxon>Bacteria</taxon>
        <taxon>Pseudomonadati</taxon>
        <taxon>Thermomicrobiota</taxon>
        <taxon>Thermomicrobia</taxon>
        <taxon>Thermomicrobia incertae sedis</taxon>
        <taxon>Thermorudis</taxon>
    </lineage>
</organism>
<dbReference type="Pfam" id="PF01182">
    <property type="entry name" value="Glucosamine_iso"/>
    <property type="match status" value="1"/>
</dbReference>
<comment type="catalytic activity">
    <reaction evidence="1 8">
        <text>6-phospho-D-glucono-1,5-lactone + H2O = 6-phospho-D-gluconate + H(+)</text>
        <dbReference type="Rhea" id="RHEA:12556"/>
        <dbReference type="ChEBI" id="CHEBI:15377"/>
        <dbReference type="ChEBI" id="CHEBI:15378"/>
        <dbReference type="ChEBI" id="CHEBI:57955"/>
        <dbReference type="ChEBI" id="CHEBI:58759"/>
        <dbReference type="EC" id="3.1.1.31"/>
    </reaction>
</comment>
<keyword evidence="7 8" id="KW-0378">Hydrolase</keyword>
<evidence type="ECO:0000313" key="10">
    <source>
        <dbReference type="EMBL" id="HEG92621.1"/>
    </source>
</evidence>
<dbReference type="InterPro" id="IPR005900">
    <property type="entry name" value="6-phosphogluconolactonase_DevB"/>
</dbReference>
<reference evidence="10" key="1">
    <citation type="journal article" date="2020" name="mSystems">
        <title>Genome- and Community-Level Interaction Insights into Carbon Utilization and Element Cycling Functions of Hydrothermarchaeota in Hydrothermal Sediment.</title>
        <authorList>
            <person name="Zhou Z."/>
            <person name="Liu Y."/>
            <person name="Xu W."/>
            <person name="Pan J."/>
            <person name="Luo Z.H."/>
            <person name="Li M."/>
        </authorList>
    </citation>
    <scope>NUCLEOTIDE SEQUENCE [LARGE SCALE GENOMIC DNA]</scope>
    <source>
        <strain evidence="10">SpSt-210</strain>
    </source>
</reference>
<evidence type="ECO:0000256" key="1">
    <source>
        <dbReference type="ARBA" id="ARBA00000832"/>
    </source>
</evidence>
<dbReference type="AlphaFoldDB" id="A0A831X2B4"/>
<comment type="pathway">
    <text evidence="3 8">Carbohydrate degradation; pentose phosphate pathway; D-ribulose 5-phosphate from D-glucose 6-phosphate (oxidative stage): step 2/3.</text>
</comment>
<evidence type="ECO:0000256" key="6">
    <source>
        <dbReference type="ARBA" id="ARBA00020337"/>
    </source>
</evidence>
<dbReference type="UniPathway" id="UPA00115">
    <property type="reaction ID" value="UER00409"/>
</dbReference>
<protein>
    <recommendedName>
        <fullName evidence="6 8">6-phosphogluconolactonase</fullName>
        <shortName evidence="8">6PGL</shortName>
        <ecNumber evidence="5 8">3.1.1.31</ecNumber>
    </recommendedName>
</protein>
<gene>
    <name evidence="8 10" type="primary">pgl</name>
    <name evidence="10" type="ORF">ENP34_14475</name>
</gene>
<dbReference type="NCBIfam" id="TIGR01198">
    <property type="entry name" value="pgl"/>
    <property type="match status" value="1"/>
</dbReference>
<dbReference type="PANTHER" id="PTHR11054:SF0">
    <property type="entry name" value="6-PHOSPHOGLUCONOLACTONASE"/>
    <property type="match status" value="1"/>
</dbReference>
<dbReference type="CDD" id="cd01400">
    <property type="entry name" value="6PGL"/>
    <property type="match status" value="1"/>
</dbReference>
<dbReference type="InterPro" id="IPR006148">
    <property type="entry name" value="Glc/Gal-6P_isomerase"/>
</dbReference>
<dbReference type="GO" id="GO:0005975">
    <property type="term" value="P:carbohydrate metabolic process"/>
    <property type="evidence" value="ECO:0007669"/>
    <property type="project" value="UniProtKB-UniRule"/>
</dbReference>
<dbReference type="GO" id="GO:0017057">
    <property type="term" value="F:6-phosphogluconolactonase activity"/>
    <property type="evidence" value="ECO:0007669"/>
    <property type="project" value="UniProtKB-UniRule"/>
</dbReference>
<evidence type="ECO:0000256" key="8">
    <source>
        <dbReference type="RuleBase" id="RU365095"/>
    </source>
</evidence>
<name>A0A831X2B4_9BACT</name>
<comment type="function">
    <text evidence="2 8">Hydrolysis of 6-phosphogluconolactone to 6-phosphogluconate.</text>
</comment>
<comment type="caution">
    <text evidence="10">The sequence shown here is derived from an EMBL/GenBank/DDBJ whole genome shotgun (WGS) entry which is preliminary data.</text>
</comment>
<comment type="similarity">
    <text evidence="4 8">Belongs to the glucosamine/galactosamine-6-phosphate isomerase family. 6-phosphogluconolactonase subfamily.</text>
</comment>
<dbReference type="FunFam" id="3.40.50.1360:FF:000005">
    <property type="entry name" value="6-phosphogluconolactonase"/>
    <property type="match status" value="1"/>
</dbReference>
<evidence type="ECO:0000256" key="2">
    <source>
        <dbReference type="ARBA" id="ARBA00002681"/>
    </source>
</evidence>
<sequence>MREQRFQIVVLPDAEAVADSATRRTVEVARKAIAERGRCVIALSGGSTPRALYQRLAEPPTRDEIEWSRIHLFWGDERAVPPDHPESNYRMAREAMLDRLPIPPGNVHRVLAELGPEEAAERYEADLRQVFGVRAGEVPEFDLILLGIGADGHTASLFPHTAALAVRDRLVVANAVPQLGTTRITLTAPVLQASRWVLVLATGPDKAEAVARAIEGTEDVDETPAQLLRHARGQVTWLLDGAAAGRLVSAR</sequence>
<evidence type="ECO:0000256" key="5">
    <source>
        <dbReference type="ARBA" id="ARBA00013198"/>
    </source>
</evidence>
<dbReference type="SUPFAM" id="SSF100950">
    <property type="entry name" value="NagB/RpiA/CoA transferase-like"/>
    <property type="match status" value="1"/>
</dbReference>
<evidence type="ECO:0000256" key="4">
    <source>
        <dbReference type="ARBA" id="ARBA00010662"/>
    </source>
</evidence>
<dbReference type="InterPro" id="IPR037171">
    <property type="entry name" value="NagB/RpiA_transferase-like"/>
</dbReference>
<dbReference type="Gene3D" id="3.40.50.1360">
    <property type="match status" value="1"/>
</dbReference>
<dbReference type="EMBL" id="DSIY01000337">
    <property type="protein sequence ID" value="HEG92621.1"/>
    <property type="molecule type" value="Genomic_DNA"/>
</dbReference>
<evidence type="ECO:0000256" key="7">
    <source>
        <dbReference type="ARBA" id="ARBA00022801"/>
    </source>
</evidence>